<name>A0ABW3JG09_9HYPH</name>
<dbReference type="EMBL" id="JBHTJO010000002">
    <property type="protein sequence ID" value="MFD0988367.1"/>
    <property type="molecule type" value="Genomic_DNA"/>
</dbReference>
<gene>
    <name evidence="11" type="ORF">ACFQ2F_14810</name>
</gene>
<evidence type="ECO:0000256" key="3">
    <source>
        <dbReference type="ARBA" id="ARBA00011153"/>
    </source>
</evidence>
<accession>A0ABW3JG09</accession>
<evidence type="ECO:0000313" key="12">
    <source>
        <dbReference type="Proteomes" id="UP001597102"/>
    </source>
</evidence>
<evidence type="ECO:0000256" key="10">
    <source>
        <dbReference type="PIRNR" id="PIRNR017901"/>
    </source>
</evidence>
<dbReference type="RefSeq" id="WP_379091383.1">
    <property type="nucleotide sequence ID" value="NZ_JBHTJO010000002.1"/>
</dbReference>
<comment type="function">
    <text evidence="10">Catalyzes the synthesis of gamma-glutamylcysteine (gamma-GC).</text>
</comment>
<sequence length="467" mass="52730">MSTRVDGPSSPIIESRDELVAYLEKGCKPRDTWRIGTEHEKFAFYQKDHMPVPYEGDRGIGALLKGMQDRFAWDPIIEDGKLIALNRTDCDKGGSVTLEPGGQLELSGATLENIHETCEEVRHHLVETEEIGDELGIGFLGLGFTPKWTLRQMPMMPKERYRIMANYMPKVGQLGLDMMFRTATVQVNLDFADEADMVKKLRVGLALQPIATALFANSPFTEGHPNGFKSYRAEIWRDTDPNRTGGLPQAFEEGFGFERYVDYALNVPMYFVYRGGRYIDVTGASFKDFLEGKLPALSGEKPTMADWSDHLTTAFPDVRLKHFLEMRGADAGPIPNICALSAFWVGLLYDSQSLSDAEALVSDWTAEEREELRDSVPRRALDAPFREHTVADIAQDVLAISEAGLERRSHLDSKGRDERHFLRPLHEALEHGVPADRLLAAYEGRWQSNIDRLFEEEAYRIRPLETA</sequence>
<keyword evidence="8" id="KW-0809">Transit peptide</keyword>
<evidence type="ECO:0000256" key="9">
    <source>
        <dbReference type="ARBA" id="ARBA00023157"/>
    </source>
</evidence>
<keyword evidence="12" id="KW-1185">Reference proteome</keyword>
<dbReference type="InterPro" id="IPR035434">
    <property type="entry name" value="GCL_bact_plant"/>
</dbReference>
<evidence type="ECO:0000256" key="8">
    <source>
        <dbReference type="ARBA" id="ARBA00022946"/>
    </source>
</evidence>
<evidence type="ECO:0000256" key="5">
    <source>
        <dbReference type="ARBA" id="ARBA00022684"/>
    </source>
</evidence>
<protein>
    <recommendedName>
        <fullName evidence="10">Glutamate--cysteine ligase</fullName>
        <ecNumber evidence="10">6.3.2.2</ecNumber>
    </recommendedName>
</protein>
<evidence type="ECO:0000256" key="7">
    <source>
        <dbReference type="ARBA" id="ARBA00022840"/>
    </source>
</evidence>
<evidence type="ECO:0000256" key="4">
    <source>
        <dbReference type="ARBA" id="ARBA00022598"/>
    </source>
</evidence>
<dbReference type="EC" id="6.3.2.2" evidence="10"/>
<comment type="similarity">
    <text evidence="10">Belongs to the glutamate--cysteine ligase type 2 family. EgtA subfamily.</text>
</comment>
<comment type="pathway">
    <text evidence="1">Sulfur metabolism; glutathione biosynthesis; glutathione from L-cysteine and L-glutamate: step 1/2.</text>
</comment>
<dbReference type="Pfam" id="PF04107">
    <property type="entry name" value="GCS2"/>
    <property type="match status" value="1"/>
</dbReference>
<comment type="subunit">
    <text evidence="3">Homodimer or monomer when oxidized or reduced, respectively.</text>
</comment>
<evidence type="ECO:0000256" key="1">
    <source>
        <dbReference type="ARBA" id="ARBA00005006"/>
    </source>
</evidence>
<organism evidence="11 12">
    <name type="scientific">Methyloligella solikamskensis</name>
    <dbReference type="NCBI Taxonomy" id="1177756"/>
    <lineage>
        <taxon>Bacteria</taxon>
        <taxon>Pseudomonadati</taxon>
        <taxon>Pseudomonadota</taxon>
        <taxon>Alphaproteobacteria</taxon>
        <taxon>Hyphomicrobiales</taxon>
        <taxon>Hyphomicrobiaceae</taxon>
        <taxon>Methyloligella</taxon>
    </lineage>
</organism>
<dbReference type="SUPFAM" id="SSF55931">
    <property type="entry name" value="Glutamine synthetase/guanido kinase"/>
    <property type="match status" value="1"/>
</dbReference>
<keyword evidence="4 10" id="KW-0436">Ligase</keyword>
<keyword evidence="7 10" id="KW-0067">ATP-binding</keyword>
<comment type="similarity">
    <text evidence="2">Belongs to the carboxylate-amine ligase family. Glutamate--cysteine ligase type 2 subfamily.</text>
</comment>
<dbReference type="PANTHER" id="PTHR34378">
    <property type="entry name" value="GLUTAMATE--CYSTEINE LIGASE, CHLOROPLASTIC"/>
    <property type="match status" value="1"/>
</dbReference>
<keyword evidence="9" id="KW-1015">Disulfide bond</keyword>
<comment type="catalytic activity">
    <reaction evidence="10">
        <text>L-cysteine + L-glutamate + ATP = gamma-L-glutamyl-L-cysteine + ADP + phosphate + H(+)</text>
        <dbReference type="Rhea" id="RHEA:13285"/>
        <dbReference type="ChEBI" id="CHEBI:15378"/>
        <dbReference type="ChEBI" id="CHEBI:29985"/>
        <dbReference type="ChEBI" id="CHEBI:30616"/>
        <dbReference type="ChEBI" id="CHEBI:35235"/>
        <dbReference type="ChEBI" id="CHEBI:43474"/>
        <dbReference type="ChEBI" id="CHEBI:58173"/>
        <dbReference type="ChEBI" id="CHEBI:456216"/>
        <dbReference type="EC" id="6.3.2.2"/>
    </reaction>
</comment>
<dbReference type="NCBIfam" id="TIGR01436">
    <property type="entry name" value="glu_cys_lig_pln"/>
    <property type="match status" value="1"/>
</dbReference>
<dbReference type="PANTHER" id="PTHR34378:SF1">
    <property type="entry name" value="GLUTAMATE--CYSTEINE LIGASE, CHLOROPLASTIC"/>
    <property type="match status" value="1"/>
</dbReference>
<dbReference type="InterPro" id="IPR011556">
    <property type="entry name" value="Glut_cys_lig_pln_type"/>
</dbReference>
<evidence type="ECO:0000313" key="11">
    <source>
        <dbReference type="EMBL" id="MFD0988367.1"/>
    </source>
</evidence>
<dbReference type="Gene3D" id="3.30.590.20">
    <property type="match status" value="1"/>
</dbReference>
<dbReference type="InterPro" id="IPR014746">
    <property type="entry name" value="Gln_synth/guanido_kin_cat_dom"/>
</dbReference>
<evidence type="ECO:0000256" key="6">
    <source>
        <dbReference type="ARBA" id="ARBA00022741"/>
    </source>
</evidence>
<evidence type="ECO:0000256" key="2">
    <source>
        <dbReference type="ARBA" id="ARBA00010253"/>
    </source>
</evidence>
<comment type="caution">
    <text evidence="11">The sequence shown here is derived from an EMBL/GenBank/DDBJ whole genome shotgun (WGS) entry which is preliminary data.</text>
</comment>
<reference evidence="12" key="1">
    <citation type="journal article" date="2019" name="Int. J. Syst. Evol. Microbiol.">
        <title>The Global Catalogue of Microorganisms (GCM) 10K type strain sequencing project: providing services to taxonomists for standard genome sequencing and annotation.</title>
        <authorList>
            <consortium name="The Broad Institute Genomics Platform"/>
            <consortium name="The Broad Institute Genome Sequencing Center for Infectious Disease"/>
            <person name="Wu L."/>
            <person name="Ma J."/>
        </authorList>
    </citation>
    <scope>NUCLEOTIDE SEQUENCE [LARGE SCALE GENOMIC DNA]</scope>
    <source>
        <strain evidence="12">CCUG 61697</strain>
    </source>
</reference>
<dbReference type="Proteomes" id="UP001597102">
    <property type="component" value="Unassembled WGS sequence"/>
</dbReference>
<dbReference type="PIRSF" id="PIRSF017901">
    <property type="entry name" value="GCL"/>
    <property type="match status" value="1"/>
</dbReference>
<dbReference type="GO" id="GO:0004357">
    <property type="term" value="F:glutamate-cysteine ligase activity"/>
    <property type="evidence" value="ECO:0007669"/>
    <property type="project" value="UniProtKB-EC"/>
</dbReference>
<keyword evidence="6 10" id="KW-0547">Nucleotide-binding</keyword>
<proteinExistence type="inferred from homology"/>
<keyword evidence="5" id="KW-0317">Glutathione biosynthesis</keyword>
<dbReference type="InterPro" id="IPR006336">
    <property type="entry name" value="GCS2"/>
</dbReference>